<evidence type="ECO:0008006" key="3">
    <source>
        <dbReference type="Google" id="ProtNLM"/>
    </source>
</evidence>
<sequence>MRAKRFLAGVAAGVTALAVVGCADQIKQLEPKLELRNAAQQLGEQKQAGFTLKLTGSADDLVAAVRKEDPDAGADDTEALKKLFNSSVTIAYDQAGPGPDDDRVSLAATIDGVTGTELRVVDKVMYVKAPVADLVGKFGDAGDVAELRDEATAADPALKALFDGGWVSVDAGELVKTSGLPTQDTDSAKAAAEVKKSARNLFDGAEIVRDPADGKHLIVTTSTTKAYSELKRLVTAIGGDDTKALTGELGKAPKDHPIVVDLWIDNEKLTALEIDVLQFADGATGRAAVRLEVTTGAPIEAPPGATKVDPKLLAGVAGPAGASSTAGGRASGLAMSLGYGALAVAEQEGITPAKALPKAIDELADMPFRARVVRAGVAEVTVGSDKACVKVPATTSGDPKVSKGAC</sequence>
<dbReference type="RefSeq" id="WP_378970665.1">
    <property type="nucleotide sequence ID" value="NZ_JBHTBJ010000014.1"/>
</dbReference>
<reference evidence="2" key="1">
    <citation type="journal article" date="2019" name="Int. J. Syst. Evol. Microbiol.">
        <title>The Global Catalogue of Microorganisms (GCM) 10K type strain sequencing project: providing services to taxonomists for standard genome sequencing and annotation.</title>
        <authorList>
            <consortium name="The Broad Institute Genomics Platform"/>
            <consortium name="The Broad Institute Genome Sequencing Center for Infectious Disease"/>
            <person name="Wu L."/>
            <person name="Ma J."/>
        </authorList>
    </citation>
    <scope>NUCLEOTIDE SEQUENCE [LARGE SCALE GENOMIC DNA]</scope>
    <source>
        <strain evidence="2">XZYJT-10</strain>
    </source>
</reference>
<dbReference type="Proteomes" id="UP001596548">
    <property type="component" value="Unassembled WGS sequence"/>
</dbReference>
<evidence type="ECO:0000313" key="2">
    <source>
        <dbReference type="Proteomes" id="UP001596548"/>
    </source>
</evidence>
<proteinExistence type="predicted"/>
<protein>
    <recommendedName>
        <fullName evidence="3">Lipoprotein</fullName>
    </recommendedName>
</protein>
<name>A0ABW2HTF0_9ACTN</name>
<dbReference type="PROSITE" id="PS51257">
    <property type="entry name" value="PROKAR_LIPOPROTEIN"/>
    <property type="match status" value="1"/>
</dbReference>
<keyword evidence="2" id="KW-1185">Reference proteome</keyword>
<organism evidence="1 2">
    <name type="scientific">Paractinoplanes rhizophilus</name>
    <dbReference type="NCBI Taxonomy" id="1416877"/>
    <lineage>
        <taxon>Bacteria</taxon>
        <taxon>Bacillati</taxon>
        <taxon>Actinomycetota</taxon>
        <taxon>Actinomycetes</taxon>
        <taxon>Micromonosporales</taxon>
        <taxon>Micromonosporaceae</taxon>
        <taxon>Paractinoplanes</taxon>
    </lineage>
</organism>
<accession>A0ABW2HTF0</accession>
<comment type="caution">
    <text evidence="1">The sequence shown here is derived from an EMBL/GenBank/DDBJ whole genome shotgun (WGS) entry which is preliminary data.</text>
</comment>
<gene>
    <name evidence="1" type="ORF">ACFQS1_20560</name>
</gene>
<evidence type="ECO:0000313" key="1">
    <source>
        <dbReference type="EMBL" id="MFC7276393.1"/>
    </source>
</evidence>
<dbReference type="EMBL" id="JBHTBJ010000014">
    <property type="protein sequence ID" value="MFC7276393.1"/>
    <property type="molecule type" value="Genomic_DNA"/>
</dbReference>